<dbReference type="InterPro" id="IPR000340">
    <property type="entry name" value="Dual-sp_phosphatase_cat-dom"/>
</dbReference>
<comment type="caution">
    <text evidence="8">The sequence shown here is derived from an EMBL/GenBank/DDBJ whole genome shotgun (WGS) entry which is preliminary data.</text>
</comment>
<sequence>MDHEYNHLDQILPGLWVGDLHSAKDADTLKANNIHSILTLMRGKVSIPETFFRHQIPLDDVAETDVLQHLIPAITFIQAELDKDRGVLVHCQAGASRSATVAAAYVMYSQNIDASAAIDLIRKVRPIINPNAGFMAQLEIFHQASFKVSRRDKATRMFYLERAVEEVLNGDGTTPETDMFAKFPRTPTDSAPATPGGPRRRIRCKMCRTELANREHMLDHGQLGPPTPAIALSPVSSRRPSTHDAVARRPSSSSSRRPSGGALSMTAMPRPRLGSTSGLTRPFPLTPLEGSNGLAGQVGLLSMSALEDDEIKSPSQECDPLTSSTLQSQNKRTSSFGTDLRTRLLAGLSTGIPSSLSMSALDSDDEESADSTPATVSIPITSGINNTDTAPSSLATETIIENTDSALSTNKIRLPLTLSTSAAGVSTLQHGADLAVQLHSNPKLAALRSPAGLTMTPLQTSTRVVDKASISPPILMNPKCSGYFVEPMKWMEFFLEDGQLAGKIICPNKKCGVKLGNYDWAGVCCSCKEWVVPGFCIHRSKVDEIV</sequence>
<dbReference type="EMBL" id="JAKELL010000008">
    <property type="protein sequence ID" value="KAH8996723.1"/>
    <property type="molecule type" value="Genomic_DNA"/>
</dbReference>
<feature type="compositionally biased region" description="Polar residues" evidence="5">
    <location>
        <begin position="313"/>
        <end position="335"/>
    </location>
</feature>
<dbReference type="SUPFAM" id="SSF52799">
    <property type="entry name" value="(Phosphotyrosine protein) phosphatases II"/>
    <property type="match status" value="1"/>
</dbReference>
<evidence type="ECO:0000256" key="3">
    <source>
        <dbReference type="ARBA" id="ARBA00022801"/>
    </source>
</evidence>
<feature type="region of interest" description="Disordered" evidence="5">
    <location>
        <begin position="309"/>
        <end position="335"/>
    </location>
</feature>
<accession>A0AAD4LRP7</accession>
<feature type="region of interest" description="Disordered" evidence="5">
    <location>
        <begin position="217"/>
        <end position="290"/>
    </location>
</feature>
<dbReference type="Pfam" id="PF00782">
    <property type="entry name" value="DSPc"/>
    <property type="match status" value="1"/>
</dbReference>
<dbReference type="EC" id="3.1.3.48" evidence="2"/>
<feature type="compositionally biased region" description="Low complexity" evidence="5">
    <location>
        <begin position="248"/>
        <end position="259"/>
    </location>
</feature>
<evidence type="ECO:0000259" key="7">
    <source>
        <dbReference type="PROSITE" id="PS50056"/>
    </source>
</evidence>
<evidence type="ECO:0000259" key="6">
    <source>
        <dbReference type="PROSITE" id="PS50054"/>
    </source>
</evidence>
<evidence type="ECO:0000256" key="1">
    <source>
        <dbReference type="ARBA" id="ARBA00008601"/>
    </source>
</evidence>
<dbReference type="PROSITE" id="PS00383">
    <property type="entry name" value="TYR_PHOSPHATASE_1"/>
    <property type="match status" value="1"/>
</dbReference>
<dbReference type="PROSITE" id="PS50056">
    <property type="entry name" value="TYR_PHOSPHATASE_2"/>
    <property type="match status" value="1"/>
</dbReference>
<feature type="region of interest" description="Disordered" evidence="5">
    <location>
        <begin position="170"/>
        <end position="203"/>
    </location>
</feature>
<feature type="region of interest" description="Disordered" evidence="5">
    <location>
        <begin position="355"/>
        <end position="383"/>
    </location>
</feature>
<dbReference type="InterPro" id="IPR000387">
    <property type="entry name" value="Tyr_Pase_dom"/>
</dbReference>
<dbReference type="Gene3D" id="3.90.190.10">
    <property type="entry name" value="Protein tyrosine phosphatase superfamily"/>
    <property type="match status" value="1"/>
</dbReference>
<keyword evidence="3" id="KW-0378">Hydrolase</keyword>
<evidence type="ECO:0000313" key="9">
    <source>
        <dbReference type="Proteomes" id="UP001201163"/>
    </source>
</evidence>
<feature type="domain" description="Tyrosine-protein phosphatase" evidence="6">
    <location>
        <begin position="6"/>
        <end position="147"/>
    </location>
</feature>
<evidence type="ECO:0000256" key="2">
    <source>
        <dbReference type="ARBA" id="ARBA00013064"/>
    </source>
</evidence>
<keyword evidence="4" id="KW-0904">Protein phosphatase</keyword>
<dbReference type="PANTHER" id="PTHR45848">
    <property type="entry name" value="DUAL SPECIFICITY PROTEIN PHOSPHATASE 12 FAMILY MEMBER"/>
    <property type="match status" value="1"/>
</dbReference>
<gene>
    <name evidence="8" type="ORF">EDB92DRAFT_1933644</name>
</gene>
<protein>
    <recommendedName>
        <fullName evidence="2">protein-tyrosine-phosphatase</fullName>
        <ecNumber evidence="2">3.1.3.48</ecNumber>
    </recommendedName>
</protein>
<dbReference type="GO" id="GO:0008138">
    <property type="term" value="F:protein tyrosine/serine/threonine phosphatase activity"/>
    <property type="evidence" value="ECO:0007669"/>
    <property type="project" value="TreeGrafter"/>
</dbReference>
<dbReference type="GO" id="GO:0004725">
    <property type="term" value="F:protein tyrosine phosphatase activity"/>
    <property type="evidence" value="ECO:0007669"/>
    <property type="project" value="UniProtKB-EC"/>
</dbReference>
<dbReference type="AlphaFoldDB" id="A0AAD4LRP7"/>
<evidence type="ECO:0000256" key="5">
    <source>
        <dbReference type="SAM" id="MobiDB-lite"/>
    </source>
</evidence>
<evidence type="ECO:0000313" key="8">
    <source>
        <dbReference type="EMBL" id="KAH8996723.1"/>
    </source>
</evidence>
<dbReference type="GO" id="GO:0005634">
    <property type="term" value="C:nucleus"/>
    <property type="evidence" value="ECO:0007669"/>
    <property type="project" value="TreeGrafter"/>
</dbReference>
<dbReference type="Proteomes" id="UP001201163">
    <property type="component" value="Unassembled WGS sequence"/>
</dbReference>
<dbReference type="SMART" id="SM00195">
    <property type="entry name" value="DSPc"/>
    <property type="match status" value="1"/>
</dbReference>
<dbReference type="PANTHER" id="PTHR45848:SF4">
    <property type="entry name" value="DUAL SPECIFICITY PROTEIN PHOSPHATASE 12"/>
    <property type="match status" value="1"/>
</dbReference>
<organism evidence="8 9">
    <name type="scientific">Lactarius akahatsu</name>
    <dbReference type="NCBI Taxonomy" id="416441"/>
    <lineage>
        <taxon>Eukaryota</taxon>
        <taxon>Fungi</taxon>
        <taxon>Dikarya</taxon>
        <taxon>Basidiomycota</taxon>
        <taxon>Agaricomycotina</taxon>
        <taxon>Agaricomycetes</taxon>
        <taxon>Russulales</taxon>
        <taxon>Russulaceae</taxon>
        <taxon>Lactarius</taxon>
    </lineage>
</organism>
<keyword evidence="9" id="KW-1185">Reference proteome</keyword>
<feature type="compositionally biased region" description="Polar residues" evidence="5">
    <location>
        <begin position="372"/>
        <end position="383"/>
    </location>
</feature>
<comment type="similarity">
    <text evidence="1">Belongs to the protein-tyrosine phosphatase family. Non-receptor class dual specificity subfamily.</text>
</comment>
<dbReference type="InterPro" id="IPR020422">
    <property type="entry name" value="TYR_PHOSPHATASE_DUAL_dom"/>
</dbReference>
<proteinExistence type="inferred from homology"/>
<dbReference type="InterPro" id="IPR016130">
    <property type="entry name" value="Tyr_Pase_AS"/>
</dbReference>
<dbReference type="PROSITE" id="PS50054">
    <property type="entry name" value="TYR_PHOSPHATASE_DUAL"/>
    <property type="match status" value="1"/>
</dbReference>
<dbReference type="CDD" id="cd14498">
    <property type="entry name" value="DSP"/>
    <property type="match status" value="1"/>
</dbReference>
<feature type="domain" description="Tyrosine specific protein phosphatases" evidence="7">
    <location>
        <begin position="68"/>
        <end position="126"/>
    </location>
</feature>
<reference evidence="8" key="1">
    <citation type="submission" date="2022-01" db="EMBL/GenBank/DDBJ databases">
        <title>Comparative genomics reveals a dynamic genome evolution in the ectomycorrhizal milk-cap (Lactarius) mushrooms.</title>
        <authorList>
            <consortium name="DOE Joint Genome Institute"/>
            <person name="Lebreton A."/>
            <person name="Tang N."/>
            <person name="Kuo A."/>
            <person name="LaButti K."/>
            <person name="Drula E."/>
            <person name="Barry K."/>
            <person name="Clum A."/>
            <person name="Lipzen A."/>
            <person name="Mousain D."/>
            <person name="Ng V."/>
            <person name="Wang R."/>
            <person name="Wang X."/>
            <person name="Dai Y."/>
            <person name="Henrissat B."/>
            <person name="Grigoriev I.V."/>
            <person name="Guerin-Laguette A."/>
            <person name="Yu F."/>
            <person name="Martin F.M."/>
        </authorList>
    </citation>
    <scope>NUCLEOTIDE SEQUENCE</scope>
    <source>
        <strain evidence="8">QP</strain>
    </source>
</reference>
<evidence type="ECO:0000256" key="4">
    <source>
        <dbReference type="ARBA" id="ARBA00022912"/>
    </source>
</evidence>
<dbReference type="InterPro" id="IPR029021">
    <property type="entry name" value="Prot-tyrosine_phosphatase-like"/>
</dbReference>
<name>A0AAD4LRP7_9AGAM</name>